<dbReference type="STRING" id="33097.A0A150GYB9"/>
<dbReference type="AlphaFoldDB" id="A0A150GYB9"/>
<feature type="region of interest" description="Disordered" evidence="1">
    <location>
        <begin position="135"/>
        <end position="200"/>
    </location>
</feature>
<evidence type="ECO:0000313" key="2">
    <source>
        <dbReference type="EMBL" id="KXZ54897.1"/>
    </source>
</evidence>
<keyword evidence="3" id="KW-1185">Reference proteome</keyword>
<feature type="compositionally biased region" description="Low complexity" evidence="1">
    <location>
        <begin position="233"/>
        <end position="254"/>
    </location>
</feature>
<dbReference type="Proteomes" id="UP000075714">
    <property type="component" value="Unassembled WGS sequence"/>
</dbReference>
<feature type="compositionally biased region" description="Low complexity" evidence="1">
    <location>
        <begin position="23"/>
        <end position="43"/>
    </location>
</feature>
<evidence type="ECO:0000256" key="1">
    <source>
        <dbReference type="SAM" id="MobiDB-lite"/>
    </source>
</evidence>
<proteinExistence type="predicted"/>
<name>A0A150GYB9_GONPE</name>
<gene>
    <name evidence="2" type="ORF">GPECTOR_4g969</name>
</gene>
<feature type="region of interest" description="Disordered" evidence="1">
    <location>
        <begin position="15"/>
        <end position="49"/>
    </location>
</feature>
<feature type="region of interest" description="Disordered" evidence="1">
    <location>
        <begin position="221"/>
        <end position="254"/>
    </location>
</feature>
<feature type="compositionally biased region" description="Acidic residues" evidence="1">
    <location>
        <begin position="403"/>
        <end position="414"/>
    </location>
</feature>
<evidence type="ECO:0000313" key="3">
    <source>
        <dbReference type="Proteomes" id="UP000075714"/>
    </source>
</evidence>
<feature type="compositionally biased region" description="Basic residues" evidence="1">
    <location>
        <begin position="339"/>
        <end position="348"/>
    </location>
</feature>
<organism evidence="2 3">
    <name type="scientific">Gonium pectorale</name>
    <name type="common">Green alga</name>
    <dbReference type="NCBI Taxonomy" id="33097"/>
    <lineage>
        <taxon>Eukaryota</taxon>
        <taxon>Viridiplantae</taxon>
        <taxon>Chlorophyta</taxon>
        <taxon>core chlorophytes</taxon>
        <taxon>Chlorophyceae</taxon>
        <taxon>CS clade</taxon>
        <taxon>Chlamydomonadales</taxon>
        <taxon>Volvocaceae</taxon>
        <taxon>Gonium</taxon>
    </lineage>
</organism>
<dbReference type="EMBL" id="LSYV01000005">
    <property type="protein sequence ID" value="KXZ54897.1"/>
    <property type="molecule type" value="Genomic_DNA"/>
</dbReference>
<reference evidence="3" key="1">
    <citation type="journal article" date="2016" name="Nat. Commun.">
        <title>The Gonium pectorale genome demonstrates co-option of cell cycle regulation during the evolution of multicellularity.</title>
        <authorList>
            <person name="Hanschen E.R."/>
            <person name="Marriage T.N."/>
            <person name="Ferris P.J."/>
            <person name="Hamaji T."/>
            <person name="Toyoda A."/>
            <person name="Fujiyama A."/>
            <person name="Neme R."/>
            <person name="Noguchi H."/>
            <person name="Minakuchi Y."/>
            <person name="Suzuki M."/>
            <person name="Kawai-Toyooka H."/>
            <person name="Smith D.R."/>
            <person name="Sparks H."/>
            <person name="Anderson J."/>
            <person name="Bakaric R."/>
            <person name="Luria V."/>
            <person name="Karger A."/>
            <person name="Kirschner M.W."/>
            <person name="Durand P.M."/>
            <person name="Michod R.E."/>
            <person name="Nozaki H."/>
            <person name="Olson B.J."/>
        </authorList>
    </citation>
    <scope>NUCLEOTIDE SEQUENCE [LARGE SCALE GENOMIC DNA]</scope>
    <source>
        <strain evidence="3">NIES-2863</strain>
    </source>
</reference>
<feature type="region of interest" description="Disordered" evidence="1">
    <location>
        <begin position="299"/>
        <end position="415"/>
    </location>
</feature>
<protein>
    <submittedName>
        <fullName evidence="2">Uncharacterized protein</fullName>
    </submittedName>
</protein>
<sequence length="449" mass="44442">MVSFHDWEVSRAGAGAGAGAAAGAGQATQDAAAASGSQPAAADLSTASGPQSLDEWAAKLSAPPTGAALLSARPMVMDLSNGLWYRGEVLDAREDRVDGSWVPKPFTAVTSTLLGLEQVKECLRAAAEAAAAKARAAAGGSRKRLKTGAHPQGRGSGPPQATPPADHETDAEWGQQGKAPGQDGCALPLAGSGGSQGAGAPAASAAAAAGWAAEARAAGAADPSAADGGGASGHDAPGGPAASGASGDATADGADGPDAAWTGLAATVVHGLMQRRLQRLSMVAQAVVASHATAAAKVAVAGARHAQRPTAKRRRPAAVKERKPPRPKPPPAASEAAAKRPRRKRRVRFALQETDTEMEELAEREPSESGGGRASPPAAASEGDNEDDLDWNGGRAGDGVGAGEEDTSDDGDLDLADREAMALDVLMAAAKAAAAGDAVVNSALGSILL</sequence>
<feature type="compositionally biased region" description="Basic residues" evidence="1">
    <location>
        <begin position="305"/>
        <end position="317"/>
    </location>
</feature>
<accession>A0A150GYB9</accession>
<comment type="caution">
    <text evidence="2">The sequence shown here is derived from an EMBL/GenBank/DDBJ whole genome shotgun (WGS) entry which is preliminary data.</text>
</comment>